<evidence type="ECO:0000256" key="1">
    <source>
        <dbReference type="ARBA" id="ARBA00007637"/>
    </source>
</evidence>
<organism evidence="3 4">
    <name type="scientific">Alicyclobacillus macrosporangiidus</name>
    <dbReference type="NCBI Taxonomy" id="392015"/>
    <lineage>
        <taxon>Bacteria</taxon>
        <taxon>Bacillati</taxon>
        <taxon>Bacillota</taxon>
        <taxon>Bacilli</taxon>
        <taxon>Bacillales</taxon>
        <taxon>Alicyclobacillaceae</taxon>
        <taxon>Alicyclobacillus</taxon>
    </lineage>
</organism>
<sequence>MKVLVTGGAGFIGSHIVDALIEHGHEVAVVDNLSTGHARNLNPKASFYRVDVTDPAALRDVFEREQPAAVIHQAAQVSVAQSVAHPAEDARTNILGTLHVLECSLACGAGKFVFASSAAVYGEPQHVPIDEAHPTEPISPYGIAKRTCERYIEVLCQGTALRPVILRYANVYGPRQDASGEGGVIAIFADRIARGEPLHIHGDGRQTRDFVHVADVARANLVAATIPVAGTFNIGTGTETTVLEIAQVMIREADAPERLTFGPERPGDIRRSCLDVAAARERLRWEATIPMDQGLRTLLSRARA</sequence>
<dbReference type="RefSeq" id="WP_074949342.1">
    <property type="nucleotide sequence ID" value="NZ_FPBV01000002.1"/>
</dbReference>
<keyword evidence="4" id="KW-1185">Reference proteome</keyword>
<dbReference type="Gene3D" id="3.40.50.720">
    <property type="entry name" value="NAD(P)-binding Rossmann-like Domain"/>
    <property type="match status" value="1"/>
</dbReference>
<protein>
    <submittedName>
        <fullName evidence="3">UDP-glucose 4-epimerase</fullName>
    </submittedName>
</protein>
<feature type="domain" description="NAD-dependent epimerase/dehydratase" evidence="2">
    <location>
        <begin position="3"/>
        <end position="235"/>
    </location>
</feature>
<evidence type="ECO:0000313" key="4">
    <source>
        <dbReference type="Proteomes" id="UP000183508"/>
    </source>
</evidence>
<dbReference type="PANTHER" id="PTHR43000">
    <property type="entry name" value="DTDP-D-GLUCOSE 4,6-DEHYDRATASE-RELATED"/>
    <property type="match status" value="1"/>
</dbReference>
<name>A0A1I7G636_9BACL</name>
<dbReference type="Proteomes" id="UP000183508">
    <property type="component" value="Unassembled WGS sequence"/>
</dbReference>
<evidence type="ECO:0000313" key="3">
    <source>
        <dbReference type="EMBL" id="SFU43917.1"/>
    </source>
</evidence>
<dbReference type="Gene3D" id="3.90.25.10">
    <property type="entry name" value="UDP-galactose 4-epimerase, domain 1"/>
    <property type="match status" value="1"/>
</dbReference>
<comment type="similarity">
    <text evidence="1">Belongs to the NAD(P)-dependent epimerase/dehydratase family.</text>
</comment>
<evidence type="ECO:0000259" key="2">
    <source>
        <dbReference type="Pfam" id="PF01370"/>
    </source>
</evidence>
<dbReference type="EMBL" id="FPBV01000002">
    <property type="protein sequence ID" value="SFU43917.1"/>
    <property type="molecule type" value="Genomic_DNA"/>
</dbReference>
<dbReference type="InterPro" id="IPR001509">
    <property type="entry name" value="Epimerase_deHydtase"/>
</dbReference>
<dbReference type="AlphaFoldDB" id="A0A1I7G636"/>
<dbReference type="InterPro" id="IPR036291">
    <property type="entry name" value="NAD(P)-bd_dom_sf"/>
</dbReference>
<dbReference type="SUPFAM" id="SSF51735">
    <property type="entry name" value="NAD(P)-binding Rossmann-fold domains"/>
    <property type="match status" value="1"/>
</dbReference>
<gene>
    <name evidence="3" type="ORF">SAMN05421543_10218</name>
</gene>
<reference evidence="4" key="1">
    <citation type="submission" date="2016-10" db="EMBL/GenBank/DDBJ databases">
        <authorList>
            <person name="Varghese N."/>
        </authorList>
    </citation>
    <scope>NUCLEOTIDE SEQUENCE [LARGE SCALE GENOMIC DNA]</scope>
    <source>
        <strain evidence="4">DSM 17980</strain>
    </source>
</reference>
<accession>A0A1I7G636</accession>
<dbReference type="eggNOG" id="COG1087">
    <property type="taxonomic scope" value="Bacteria"/>
</dbReference>
<dbReference type="STRING" id="392015.SAMN05421543_10218"/>
<dbReference type="OrthoDB" id="181047at2"/>
<dbReference type="Pfam" id="PF01370">
    <property type="entry name" value="Epimerase"/>
    <property type="match status" value="1"/>
</dbReference>
<proteinExistence type="inferred from homology"/>